<evidence type="ECO:0000256" key="4">
    <source>
        <dbReference type="SAM" id="Phobius"/>
    </source>
</evidence>
<evidence type="ECO:0000259" key="5">
    <source>
        <dbReference type="PROSITE" id="PS50111"/>
    </source>
</evidence>
<keyword evidence="4" id="KW-1133">Transmembrane helix</keyword>
<dbReference type="Proteomes" id="UP000653343">
    <property type="component" value="Unassembled WGS sequence"/>
</dbReference>
<dbReference type="EMBL" id="BMYU01000007">
    <property type="protein sequence ID" value="GGX48355.1"/>
    <property type="molecule type" value="Genomic_DNA"/>
</dbReference>
<keyword evidence="4" id="KW-0472">Membrane</keyword>
<keyword evidence="4" id="KW-0812">Transmembrane</keyword>
<organism evidence="6 7">
    <name type="scientific">Undibacterium squillarum</name>
    <dbReference type="NCBI Taxonomy" id="1131567"/>
    <lineage>
        <taxon>Bacteria</taxon>
        <taxon>Pseudomonadati</taxon>
        <taxon>Pseudomonadota</taxon>
        <taxon>Betaproteobacteria</taxon>
        <taxon>Burkholderiales</taxon>
        <taxon>Oxalobacteraceae</taxon>
        <taxon>Undibacterium</taxon>
    </lineage>
</organism>
<accession>A0ABQ2Y1B4</accession>
<dbReference type="InterPro" id="IPR004089">
    <property type="entry name" value="MCPsignal_dom"/>
</dbReference>
<dbReference type="SUPFAM" id="SSF58104">
    <property type="entry name" value="Methyl-accepting chemotaxis protein (MCP) signaling domain"/>
    <property type="match status" value="1"/>
</dbReference>
<dbReference type="Gene3D" id="1.10.287.950">
    <property type="entry name" value="Methyl-accepting chemotaxis protein"/>
    <property type="match status" value="1"/>
</dbReference>
<keyword evidence="1 3" id="KW-0807">Transducer</keyword>
<name>A0ABQ2Y1B4_9BURK</name>
<dbReference type="PROSITE" id="PS50111">
    <property type="entry name" value="CHEMOTAXIS_TRANSDUC_2"/>
    <property type="match status" value="1"/>
</dbReference>
<comment type="similarity">
    <text evidence="2">Belongs to the methyl-accepting chemotaxis (MCP) protein family.</text>
</comment>
<evidence type="ECO:0000256" key="1">
    <source>
        <dbReference type="ARBA" id="ARBA00023224"/>
    </source>
</evidence>
<evidence type="ECO:0000313" key="7">
    <source>
        <dbReference type="Proteomes" id="UP000653343"/>
    </source>
</evidence>
<dbReference type="SMART" id="SM00283">
    <property type="entry name" value="MA"/>
    <property type="match status" value="1"/>
</dbReference>
<gene>
    <name evidence="6" type="ORF">GCM10010946_28720</name>
</gene>
<dbReference type="PRINTS" id="PR00260">
    <property type="entry name" value="CHEMTRNSDUCR"/>
</dbReference>
<dbReference type="PANTHER" id="PTHR32089:SF112">
    <property type="entry name" value="LYSOZYME-LIKE PROTEIN-RELATED"/>
    <property type="match status" value="1"/>
</dbReference>
<dbReference type="Pfam" id="PF00015">
    <property type="entry name" value="MCPsignal"/>
    <property type="match status" value="1"/>
</dbReference>
<comment type="caution">
    <text evidence="6">The sequence shown here is derived from an EMBL/GenBank/DDBJ whole genome shotgun (WGS) entry which is preliminary data.</text>
</comment>
<reference evidence="7" key="1">
    <citation type="journal article" date="2019" name="Int. J. Syst. Evol. Microbiol.">
        <title>The Global Catalogue of Microorganisms (GCM) 10K type strain sequencing project: providing services to taxonomists for standard genome sequencing and annotation.</title>
        <authorList>
            <consortium name="The Broad Institute Genomics Platform"/>
            <consortium name="The Broad Institute Genome Sequencing Center for Infectious Disease"/>
            <person name="Wu L."/>
            <person name="Ma J."/>
        </authorList>
    </citation>
    <scope>NUCLEOTIDE SEQUENCE [LARGE SCALE GENOMIC DNA]</scope>
    <source>
        <strain evidence="7">KCTC 23917</strain>
    </source>
</reference>
<sequence>MWDVSLRHKAPLSGAVLIVISGLLLLWQSAGWLSAMFWLINLVATVWLLRCSIQVTPATVSDTQAAHVMPAPQAAQDHLPDLLGHVLPVWTEHLDQVRQQSDQAIGQLIQSCSAMVTAFDNAGFATAGADTSTQQSTSITLLQLCKKELNPLIFSLQQVINSKDELLGCMRQLAEATRELNSMTSEVGQIAATTNLLAINAAIEAARVGEHGRGFAVVAGEVRKLSHQSAETGRRMSERVKRIADVMQSSLKTADRAALNDSKVLEVSGEVIKDVLSHVTEMADTSESMRIQGQIIRENFEELMVSLQFQDRISQILQVVHGDIARLNHEIGEVPQDMSDYTRDWLEVLKSTYTMQEELNAHNGQPAEKTSTEITFF</sequence>
<evidence type="ECO:0000256" key="2">
    <source>
        <dbReference type="ARBA" id="ARBA00029447"/>
    </source>
</evidence>
<evidence type="ECO:0000313" key="6">
    <source>
        <dbReference type="EMBL" id="GGX48355.1"/>
    </source>
</evidence>
<dbReference type="PANTHER" id="PTHR32089">
    <property type="entry name" value="METHYL-ACCEPTING CHEMOTAXIS PROTEIN MCPB"/>
    <property type="match status" value="1"/>
</dbReference>
<feature type="domain" description="Methyl-accepting transducer" evidence="5">
    <location>
        <begin position="155"/>
        <end position="317"/>
    </location>
</feature>
<feature type="transmembrane region" description="Helical" evidence="4">
    <location>
        <begin position="12"/>
        <end position="30"/>
    </location>
</feature>
<evidence type="ECO:0000256" key="3">
    <source>
        <dbReference type="PROSITE-ProRule" id="PRU00284"/>
    </source>
</evidence>
<proteinExistence type="inferred from homology"/>
<dbReference type="RefSeq" id="WP_189357899.1">
    <property type="nucleotide sequence ID" value="NZ_BMYU01000007.1"/>
</dbReference>
<keyword evidence="7" id="KW-1185">Reference proteome</keyword>
<dbReference type="InterPro" id="IPR004090">
    <property type="entry name" value="Chemotax_Me-accpt_rcpt"/>
</dbReference>
<protein>
    <submittedName>
        <fullName evidence="6">Methyl-accepting chemotaxis protein</fullName>
    </submittedName>
</protein>